<dbReference type="EMBL" id="BART01031552">
    <property type="protein sequence ID" value="GAH15585.1"/>
    <property type="molecule type" value="Genomic_DNA"/>
</dbReference>
<evidence type="ECO:0000313" key="1">
    <source>
        <dbReference type="EMBL" id="GAH15585.1"/>
    </source>
</evidence>
<gene>
    <name evidence="1" type="ORF">S01H4_54783</name>
</gene>
<organism evidence="1">
    <name type="scientific">marine sediment metagenome</name>
    <dbReference type="NCBI Taxonomy" id="412755"/>
    <lineage>
        <taxon>unclassified sequences</taxon>
        <taxon>metagenomes</taxon>
        <taxon>ecological metagenomes</taxon>
    </lineage>
</organism>
<comment type="caution">
    <text evidence="1">The sequence shown here is derived from an EMBL/GenBank/DDBJ whole genome shotgun (WGS) entry which is preliminary data.</text>
</comment>
<proteinExistence type="predicted"/>
<accession>X1E5C2</accession>
<feature type="non-terminal residue" evidence="1">
    <location>
        <position position="48"/>
    </location>
</feature>
<protein>
    <submittedName>
        <fullName evidence="1">Uncharacterized protein</fullName>
    </submittedName>
</protein>
<dbReference type="AlphaFoldDB" id="X1E5C2"/>
<reference evidence="1" key="1">
    <citation type="journal article" date="2014" name="Front. Microbiol.">
        <title>High frequency of phylogenetically diverse reductive dehalogenase-homologous genes in deep subseafloor sedimentary metagenomes.</title>
        <authorList>
            <person name="Kawai M."/>
            <person name="Futagami T."/>
            <person name="Toyoda A."/>
            <person name="Takaki Y."/>
            <person name="Nishi S."/>
            <person name="Hori S."/>
            <person name="Arai W."/>
            <person name="Tsubouchi T."/>
            <person name="Morono Y."/>
            <person name="Uchiyama I."/>
            <person name="Ito T."/>
            <person name="Fujiyama A."/>
            <person name="Inagaki F."/>
            <person name="Takami H."/>
        </authorList>
    </citation>
    <scope>NUCLEOTIDE SEQUENCE</scope>
    <source>
        <strain evidence="1">Expedition CK06-06</strain>
    </source>
</reference>
<name>X1E5C2_9ZZZZ</name>
<sequence>MEQEENKKEEFAREFMAEEGLKGKAKRIKIMNIIDKVGYHKDKVKVAY</sequence>